<evidence type="ECO:0000256" key="9">
    <source>
        <dbReference type="ARBA" id="ARBA00022798"/>
    </source>
</evidence>
<dbReference type="EMBL" id="KQ964721">
    <property type="protein sequence ID" value="KXN66471.1"/>
    <property type="molecule type" value="Genomic_DNA"/>
</dbReference>
<evidence type="ECO:0000256" key="14">
    <source>
        <dbReference type="ARBA" id="ARBA00023315"/>
    </source>
</evidence>
<dbReference type="Proteomes" id="UP000070444">
    <property type="component" value="Unassembled WGS sequence"/>
</dbReference>
<evidence type="ECO:0000256" key="6">
    <source>
        <dbReference type="ARBA" id="ARBA00022516"/>
    </source>
</evidence>
<accession>A0A137NUY0</accession>
<sequence length="259" mass="29429">MFKEYFDMKIIKTSDILPTKNYIFAYHPHGIVPYGMFSAMNSNCCGFDELYPGIKLNLKVGAVNLGLPLLKEIGLYFGVQLVSKKSIKKTLAKEGNSVVLNVGGGAEMIFSVPGTAKLIIKNRYGFIKIALETGSDLVPVYAFGENSTYNQSPVDQTSSNFWLKREFYKKTNFFLPMISGRGIFPNTKGAFPLNVPIRIVVGKPINVEKVERPTEEQIHEFYDKYCSELEALYNEYKDEFWYDKNSQPPKLELLENPLR</sequence>
<dbReference type="EC" id="2.3.1.20" evidence="5"/>
<gene>
    <name evidence="16" type="ORF">CONCODRAFT_43737</name>
</gene>
<keyword evidence="17" id="KW-1185">Reference proteome</keyword>
<evidence type="ECO:0000256" key="11">
    <source>
        <dbReference type="ARBA" id="ARBA00022989"/>
    </source>
</evidence>
<evidence type="ECO:0000256" key="3">
    <source>
        <dbReference type="ARBA" id="ARBA00005189"/>
    </source>
</evidence>
<comment type="pathway">
    <text evidence="2">Glycerolipid metabolism; triacylglycerol biosynthesis.</text>
</comment>
<keyword evidence="10" id="KW-0256">Endoplasmic reticulum</keyword>
<keyword evidence="13" id="KW-0472">Membrane</keyword>
<keyword evidence="9" id="KW-0319">Glycerol metabolism</keyword>
<proteinExistence type="inferred from homology"/>
<evidence type="ECO:0000256" key="1">
    <source>
        <dbReference type="ARBA" id="ARBA00004477"/>
    </source>
</evidence>
<dbReference type="GO" id="GO:0005789">
    <property type="term" value="C:endoplasmic reticulum membrane"/>
    <property type="evidence" value="ECO:0007669"/>
    <property type="project" value="UniProtKB-SubCell"/>
</dbReference>
<evidence type="ECO:0000313" key="16">
    <source>
        <dbReference type="EMBL" id="KXN66471.1"/>
    </source>
</evidence>
<dbReference type="AlphaFoldDB" id="A0A137NUY0"/>
<evidence type="ECO:0000256" key="15">
    <source>
        <dbReference type="ARBA" id="ARBA00048109"/>
    </source>
</evidence>
<dbReference type="STRING" id="796925.A0A137NUY0"/>
<reference evidence="16 17" key="1">
    <citation type="journal article" date="2015" name="Genome Biol. Evol.">
        <title>Phylogenomic analyses indicate that early fungi evolved digesting cell walls of algal ancestors of land plants.</title>
        <authorList>
            <person name="Chang Y."/>
            <person name="Wang S."/>
            <person name="Sekimoto S."/>
            <person name="Aerts A.L."/>
            <person name="Choi C."/>
            <person name="Clum A."/>
            <person name="LaButti K.M."/>
            <person name="Lindquist E.A."/>
            <person name="Yee Ngan C."/>
            <person name="Ohm R.A."/>
            <person name="Salamov A.A."/>
            <person name="Grigoriev I.V."/>
            <person name="Spatafora J.W."/>
            <person name="Berbee M.L."/>
        </authorList>
    </citation>
    <scope>NUCLEOTIDE SEQUENCE [LARGE SCALE GENOMIC DNA]</scope>
    <source>
        <strain evidence="16 17">NRRL 28638</strain>
    </source>
</reference>
<dbReference type="GO" id="GO:0006071">
    <property type="term" value="P:glycerol metabolic process"/>
    <property type="evidence" value="ECO:0007669"/>
    <property type="project" value="UniProtKB-KW"/>
</dbReference>
<name>A0A137NUY0_CONC2</name>
<evidence type="ECO:0000256" key="5">
    <source>
        <dbReference type="ARBA" id="ARBA00013244"/>
    </source>
</evidence>
<evidence type="ECO:0000313" key="17">
    <source>
        <dbReference type="Proteomes" id="UP000070444"/>
    </source>
</evidence>
<comment type="pathway">
    <text evidence="3">Lipid metabolism.</text>
</comment>
<keyword evidence="8" id="KW-0812">Transmembrane</keyword>
<organism evidence="16 17">
    <name type="scientific">Conidiobolus coronatus (strain ATCC 28846 / CBS 209.66 / NRRL 28638)</name>
    <name type="common">Delacroixia coronata</name>
    <dbReference type="NCBI Taxonomy" id="796925"/>
    <lineage>
        <taxon>Eukaryota</taxon>
        <taxon>Fungi</taxon>
        <taxon>Fungi incertae sedis</taxon>
        <taxon>Zoopagomycota</taxon>
        <taxon>Entomophthoromycotina</taxon>
        <taxon>Entomophthoromycetes</taxon>
        <taxon>Entomophthorales</taxon>
        <taxon>Ancylistaceae</taxon>
        <taxon>Conidiobolus</taxon>
    </lineage>
</organism>
<evidence type="ECO:0000256" key="12">
    <source>
        <dbReference type="ARBA" id="ARBA00023098"/>
    </source>
</evidence>
<comment type="catalytic activity">
    <reaction evidence="15">
        <text>an acyl-CoA + a 1,2-diacyl-sn-glycerol = a triacyl-sn-glycerol + CoA</text>
        <dbReference type="Rhea" id="RHEA:10868"/>
        <dbReference type="ChEBI" id="CHEBI:17815"/>
        <dbReference type="ChEBI" id="CHEBI:57287"/>
        <dbReference type="ChEBI" id="CHEBI:58342"/>
        <dbReference type="ChEBI" id="CHEBI:64615"/>
        <dbReference type="EC" id="2.3.1.20"/>
    </reaction>
</comment>
<dbReference type="PANTHER" id="PTHR12317:SF0">
    <property type="entry name" value="ACYLTRANSFERASE"/>
    <property type="match status" value="1"/>
</dbReference>
<dbReference type="PANTHER" id="PTHR12317">
    <property type="entry name" value="DIACYLGLYCEROL O-ACYLTRANSFERASE"/>
    <property type="match status" value="1"/>
</dbReference>
<comment type="similarity">
    <text evidence="4">Belongs to the diacylglycerol acyltransferase family.</text>
</comment>
<keyword evidence="6" id="KW-0444">Lipid biosynthesis</keyword>
<dbReference type="GO" id="GO:0019432">
    <property type="term" value="P:triglyceride biosynthetic process"/>
    <property type="evidence" value="ECO:0007669"/>
    <property type="project" value="TreeGrafter"/>
</dbReference>
<evidence type="ECO:0000256" key="8">
    <source>
        <dbReference type="ARBA" id="ARBA00022692"/>
    </source>
</evidence>
<evidence type="ECO:0000256" key="2">
    <source>
        <dbReference type="ARBA" id="ARBA00004771"/>
    </source>
</evidence>
<evidence type="ECO:0000256" key="7">
    <source>
        <dbReference type="ARBA" id="ARBA00022679"/>
    </source>
</evidence>
<dbReference type="CDD" id="cd07987">
    <property type="entry name" value="LPLAT_MGAT-like"/>
    <property type="match status" value="1"/>
</dbReference>
<dbReference type="OrthoDB" id="264532at2759"/>
<evidence type="ECO:0000256" key="10">
    <source>
        <dbReference type="ARBA" id="ARBA00022824"/>
    </source>
</evidence>
<dbReference type="GO" id="GO:0004144">
    <property type="term" value="F:diacylglycerol O-acyltransferase activity"/>
    <property type="evidence" value="ECO:0007669"/>
    <property type="project" value="UniProtKB-EC"/>
</dbReference>
<keyword evidence="12" id="KW-0443">Lipid metabolism</keyword>
<keyword evidence="14 16" id="KW-0012">Acyltransferase</keyword>
<keyword evidence="7 16" id="KW-0808">Transferase</keyword>
<evidence type="ECO:0000256" key="13">
    <source>
        <dbReference type="ARBA" id="ARBA00023136"/>
    </source>
</evidence>
<keyword evidence="11" id="KW-1133">Transmembrane helix</keyword>
<evidence type="ECO:0000256" key="4">
    <source>
        <dbReference type="ARBA" id="ARBA00005420"/>
    </source>
</evidence>
<dbReference type="Pfam" id="PF03982">
    <property type="entry name" value="DAGAT"/>
    <property type="match status" value="1"/>
</dbReference>
<comment type="subcellular location">
    <subcellularLocation>
        <location evidence="1">Endoplasmic reticulum membrane</location>
        <topology evidence="1">Multi-pass membrane protein</topology>
    </subcellularLocation>
</comment>
<dbReference type="InterPro" id="IPR007130">
    <property type="entry name" value="DAGAT"/>
</dbReference>
<protein>
    <recommendedName>
        <fullName evidence="5">diacylglycerol O-acyltransferase</fullName>
        <ecNumber evidence="5">2.3.1.20</ecNumber>
    </recommendedName>
</protein>